<dbReference type="AlphaFoldDB" id="A0A6H5IBP9"/>
<gene>
    <name evidence="1" type="ORF">TBRA_LOCUS4618</name>
</gene>
<dbReference type="Proteomes" id="UP000479190">
    <property type="component" value="Unassembled WGS sequence"/>
</dbReference>
<dbReference type="EMBL" id="CADCXV010000687">
    <property type="protein sequence ID" value="CAB0032691.1"/>
    <property type="molecule type" value="Genomic_DNA"/>
</dbReference>
<sequence>MPPLFCAAAVSEQHPKLCALGAQCTRRGARHPAASAAQTIVYYKQRVLVVAACRALSSSHGKEQKCAVHCTQLFKKKFQLYYYAARVAAVCSRLIVVTRRRQRLRRNFVNELAHLGDTHMAALIKEIYTHARRKTRIRLRARVYVYYTTVIALSCKYSHARPTRGDPATSNFRFHPRTLCIVYARDITRCRGQKKLRTLHECYGGVLPRAQSDACEYSNLLTHGQRTPARVRAFVCQRYGEKHNTRGVRSAANSKLKDFEVRAYTCVRPRVFFSRAKDRRVCVVSNSHDAAV</sequence>
<reference evidence="1 2" key="1">
    <citation type="submission" date="2020-02" db="EMBL/GenBank/DDBJ databases">
        <authorList>
            <person name="Ferguson B K."/>
        </authorList>
    </citation>
    <scope>NUCLEOTIDE SEQUENCE [LARGE SCALE GENOMIC DNA]</scope>
</reference>
<keyword evidence="2" id="KW-1185">Reference proteome</keyword>
<name>A0A6H5IBP9_9HYME</name>
<organism evidence="1 2">
    <name type="scientific">Trichogramma brassicae</name>
    <dbReference type="NCBI Taxonomy" id="86971"/>
    <lineage>
        <taxon>Eukaryota</taxon>
        <taxon>Metazoa</taxon>
        <taxon>Ecdysozoa</taxon>
        <taxon>Arthropoda</taxon>
        <taxon>Hexapoda</taxon>
        <taxon>Insecta</taxon>
        <taxon>Pterygota</taxon>
        <taxon>Neoptera</taxon>
        <taxon>Endopterygota</taxon>
        <taxon>Hymenoptera</taxon>
        <taxon>Apocrita</taxon>
        <taxon>Proctotrupomorpha</taxon>
        <taxon>Chalcidoidea</taxon>
        <taxon>Trichogrammatidae</taxon>
        <taxon>Trichogramma</taxon>
    </lineage>
</organism>
<evidence type="ECO:0000313" key="2">
    <source>
        <dbReference type="Proteomes" id="UP000479190"/>
    </source>
</evidence>
<proteinExistence type="predicted"/>
<evidence type="ECO:0000313" key="1">
    <source>
        <dbReference type="EMBL" id="CAB0032691.1"/>
    </source>
</evidence>
<accession>A0A6H5IBP9</accession>
<protein>
    <submittedName>
        <fullName evidence="1">Uncharacterized protein</fullName>
    </submittedName>
</protein>